<protein>
    <recommendedName>
        <fullName evidence="10">DUF679 domain membrane protein 2</fullName>
    </recommendedName>
</protein>
<dbReference type="AlphaFoldDB" id="A0AAQ3KXC4"/>
<dbReference type="Proteomes" id="UP001327560">
    <property type="component" value="Chromosome 8"/>
</dbReference>
<keyword evidence="4 7" id="KW-1133">Transmembrane helix</keyword>
<sequence length="201" mass="21440">MAGDHTSPLTSGSSSRSTSKTMAEKTLKGCGNLIRVLPSGTVFLYQFLNPLLTNKGDCHASINRWLTGVLLFCCGLSCGFSSFTDSYTGSDGKLYYGLATLKGLWSFNDPNADAVDLSKYKLRIGDFVHAFFALVVFAAVSLLDDDTVTCFYSSFGVNQKVAVMVAPPVLGAVASSVFMTFPCTRHGIGYPASETTSDSSE</sequence>
<dbReference type="InterPro" id="IPR007770">
    <property type="entry name" value="DMP"/>
</dbReference>
<evidence type="ECO:0000313" key="8">
    <source>
        <dbReference type="EMBL" id="WOL16474.1"/>
    </source>
</evidence>
<comment type="similarity">
    <text evidence="2">Belongs to the plant DMP1 protein family.</text>
</comment>
<evidence type="ECO:0008006" key="10">
    <source>
        <dbReference type="Google" id="ProtNLM"/>
    </source>
</evidence>
<feature type="region of interest" description="Disordered" evidence="6">
    <location>
        <begin position="1"/>
        <end position="20"/>
    </location>
</feature>
<organism evidence="8 9">
    <name type="scientific">Canna indica</name>
    <name type="common">Indian-shot</name>
    <dbReference type="NCBI Taxonomy" id="4628"/>
    <lineage>
        <taxon>Eukaryota</taxon>
        <taxon>Viridiplantae</taxon>
        <taxon>Streptophyta</taxon>
        <taxon>Embryophyta</taxon>
        <taxon>Tracheophyta</taxon>
        <taxon>Spermatophyta</taxon>
        <taxon>Magnoliopsida</taxon>
        <taxon>Liliopsida</taxon>
        <taxon>Zingiberales</taxon>
        <taxon>Cannaceae</taxon>
        <taxon>Canna</taxon>
    </lineage>
</organism>
<evidence type="ECO:0000256" key="6">
    <source>
        <dbReference type="SAM" id="MobiDB-lite"/>
    </source>
</evidence>
<reference evidence="8 9" key="1">
    <citation type="submission" date="2023-10" db="EMBL/GenBank/DDBJ databases">
        <title>Chromosome-scale genome assembly provides insights into flower coloration mechanisms of Canna indica.</title>
        <authorList>
            <person name="Li C."/>
        </authorList>
    </citation>
    <scope>NUCLEOTIDE SEQUENCE [LARGE SCALE GENOMIC DNA]</scope>
    <source>
        <tissue evidence="8">Flower</tissue>
    </source>
</reference>
<dbReference type="GO" id="GO:0016020">
    <property type="term" value="C:membrane"/>
    <property type="evidence" value="ECO:0007669"/>
    <property type="project" value="UniProtKB-SubCell"/>
</dbReference>
<dbReference type="PANTHER" id="PTHR31621:SF66">
    <property type="entry name" value="PROTEIN DMP2"/>
    <property type="match status" value="1"/>
</dbReference>
<evidence type="ECO:0000256" key="5">
    <source>
        <dbReference type="ARBA" id="ARBA00023136"/>
    </source>
</evidence>
<keyword evidence="5 7" id="KW-0472">Membrane</keyword>
<name>A0AAQ3KXC4_9LILI</name>
<feature type="transmembrane region" description="Helical" evidence="7">
    <location>
        <begin position="127"/>
        <end position="143"/>
    </location>
</feature>
<keyword evidence="9" id="KW-1185">Reference proteome</keyword>
<evidence type="ECO:0000256" key="3">
    <source>
        <dbReference type="ARBA" id="ARBA00022692"/>
    </source>
</evidence>
<keyword evidence="3 7" id="KW-0812">Transmembrane</keyword>
<dbReference type="EMBL" id="CP136897">
    <property type="protein sequence ID" value="WOL16474.1"/>
    <property type="molecule type" value="Genomic_DNA"/>
</dbReference>
<evidence type="ECO:0000256" key="2">
    <source>
        <dbReference type="ARBA" id="ARBA00008707"/>
    </source>
</evidence>
<evidence type="ECO:0000313" key="9">
    <source>
        <dbReference type="Proteomes" id="UP001327560"/>
    </source>
</evidence>
<evidence type="ECO:0000256" key="1">
    <source>
        <dbReference type="ARBA" id="ARBA00004141"/>
    </source>
</evidence>
<comment type="subcellular location">
    <subcellularLocation>
        <location evidence="1">Membrane</location>
        <topology evidence="1">Multi-pass membrane protein</topology>
    </subcellularLocation>
</comment>
<accession>A0AAQ3KXC4</accession>
<dbReference type="GO" id="GO:0010256">
    <property type="term" value="P:endomembrane system organization"/>
    <property type="evidence" value="ECO:0007669"/>
    <property type="project" value="TreeGrafter"/>
</dbReference>
<dbReference type="GO" id="GO:0005737">
    <property type="term" value="C:cytoplasm"/>
    <property type="evidence" value="ECO:0007669"/>
    <property type="project" value="UniProtKB-ARBA"/>
</dbReference>
<evidence type="ECO:0000256" key="7">
    <source>
        <dbReference type="SAM" id="Phobius"/>
    </source>
</evidence>
<evidence type="ECO:0000256" key="4">
    <source>
        <dbReference type="ARBA" id="ARBA00022989"/>
    </source>
</evidence>
<gene>
    <name evidence="8" type="ORF">Cni_G25261</name>
</gene>
<proteinExistence type="inferred from homology"/>
<dbReference type="PANTHER" id="PTHR31621">
    <property type="entry name" value="PROTEIN DMP3"/>
    <property type="match status" value="1"/>
</dbReference>
<dbReference type="Pfam" id="PF05078">
    <property type="entry name" value="DUF679"/>
    <property type="match status" value="1"/>
</dbReference>